<dbReference type="Gene3D" id="3.80.10.10">
    <property type="entry name" value="Ribonuclease Inhibitor"/>
    <property type="match status" value="2"/>
</dbReference>
<evidence type="ECO:0000256" key="2">
    <source>
        <dbReference type="ARBA" id="ARBA00004479"/>
    </source>
</evidence>
<keyword evidence="27" id="KW-1185">Reference proteome</keyword>
<dbReference type="InterPro" id="IPR025481">
    <property type="entry name" value="Cell_Morphogen_C"/>
</dbReference>
<feature type="transmembrane region" description="Helical" evidence="24">
    <location>
        <begin position="635"/>
        <end position="654"/>
    </location>
</feature>
<evidence type="ECO:0000256" key="15">
    <source>
        <dbReference type="ARBA" id="ARBA00022777"/>
    </source>
</evidence>
<dbReference type="SMART" id="SM00369">
    <property type="entry name" value="LRR_TYP"/>
    <property type="match status" value="6"/>
</dbReference>
<name>A0A0K9PN10_ZOSMR</name>
<dbReference type="OrthoDB" id="6287725at2759"/>
<dbReference type="InterPro" id="IPR001611">
    <property type="entry name" value="Leu-rich_rpt"/>
</dbReference>
<dbReference type="Pfam" id="PF14225">
    <property type="entry name" value="MOR2-PAG1_C"/>
    <property type="match status" value="1"/>
</dbReference>
<dbReference type="InterPro" id="IPR003591">
    <property type="entry name" value="Leu-rich_rpt_typical-subtyp"/>
</dbReference>
<comment type="catalytic activity">
    <reaction evidence="21">
        <text>L-threonyl-[protein] + ATP = O-phospho-L-threonyl-[protein] + ADP + H(+)</text>
        <dbReference type="Rhea" id="RHEA:46608"/>
        <dbReference type="Rhea" id="RHEA-COMP:11060"/>
        <dbReference type="Rhea" id="RHEA-COMP:11605"/>
        <dbReference type="ChEBI" id="CHEBI:15378"/>
        <dbReference type="ChEBI" id="CHEBI:30013"/>
        <dbReference type="ChEBI" id="CHEBI:30616"/>
        <dbReference type="ChEBI" id="CHEBI:61977"/>
        <dbReference type="ChEBI" id="CHEBI:456216"/>
        <dbReference type="EC" id="2.7.11.1"/>
    </reaction>
</comment>
<reference evidence="27" key="1">
    <citation type="journal article" date="2016" name="Nature">
        <title>The genome of the seagrass Zostera marina reveals angiosperm adaptation to the sea.</title>
        <authorList>
            <person name="Olsen J.L."/>
            <person name="Rouze P."/>
            <person name="Verhelst B."/>
            <person name="Lin Y.-C."/>
            <person name="Bayer T."/>
            <person name="Collen J."/>
            <person name="Dattolo E."/>
            <person name="De Paoli E."/>
            <person name="Dittami S."/>
            <person name="Maumus F."/>
            <person name="Michel G."/>
            <person name="Kersting A."/>
            <person name="Lauritano C."/>
            <person name="Lohaus R."/>
            <person name="Toepel M."/>
            <person name="Tonon T."/>
            <person name="Vanneste K."/>
            <person name="Amirebrahimi M."/>
            <person name="Brakel J."/>
            <person name="Bostroem C."/>
            <person name="Chovatia M."/>
            <person name="Grimwood J."/>
            <person name="Jenkins J.W."/>
            <person name="Jueterbock A."/>
            <person name="Mraz A."/>
            <person name="Stam W.T."/>
            <person name="Tice H."/>
            <person name="Bornberg-Bauer E."/>
            <person name="Green P.J."/>
            <person name="Pearson G.A."/>
            <person name="Procaccini G."/>
            <person name="Duarte C.M."/>
            <person name="Schmutz J."/>
            <person name="Reusch T.B.H."/>
            <person name="Van de Peer Y."/>
        </authorList>
    </citation>
    <scope>NUCLEOTIDE SEQUENCE [LARGE SCALE GENOMIC DNA]</scope>
    <source>
        <strain evidence="27">cv. Finnish</strain>
    </source>
</reference>
<dbReference type="Pfam" id="PF00560">
    <property type="entry name" value="LRR_1"/>
    <property type="match status" value="2"/>
</dbReference>
<keyword evidence="10" id="KW-0808">Transferase</keyword>
<keyword evidence="8" id="KW-0597">Phosphoprotein</keyword>
<evidence type="ECO:0000256" key="13">
    <source>
        <dbReference type="ARBA" id="ARBA00022737"/>
    </source>
</evidence>
<keyword evidence="12" id="KW-0732">Signal</keyword>
<feature type="binding site" evidence="23">
    <location>
        <position position="805"/>
    </location>
    <ligand>
        <name>ATP</name>
        <dbReference type="ChEBI" id="CHEBI:30616"/>
    </ligand>
</feature>
<dbReference type="GO" id="GO:0005886">
    <property type="term" value="C:plasma membrane"/>
    <property type="evidence" value="ECO:0007669"/>
    <property type="project" value="UniProtKB-SubCell"/>
</dbReference>
<dbReference type="PROSITE" id="PS00108">
    <property type="entry name" value="PROTEIN_KINASE_ST"/>
    <property type="match status" value="1"/>
</dbReference>
<dbReference type="SUPFAM" id="SSF56112">
    <property type="entry name" value="Protein kinase-like (PK-like)"/>
    <property type="match status" value="1"/>
</dbReference>
<dbReference type="FunFam" id="3.30.200.20:FF:000309">
    <property type="entry name" value="Leucine-rich repeat receptor protein kinase MSP1"/>
    <property type="match status" value="1"/>
</dbReference>
<evidence type="ECO:0000256" key="17">
    <source>
        <dbReference type="ARBA" id="ARBA00022989"/>
    </source>
</evidence>
<dbReference type="Gene3D" id="3.30.200.20">
    <property type="entry name" value="Phosphorylase Kinase, domain 1"/>
    <property type="match status" value="1"/>
</dbReference>
<evidence type="ECO:0000256" key="7">
    <source>
        <dbReference type="ARBA" id="ARBA00022527"/>
    </source>
</evidence>
<dbReference type="InterPro" id="IPR016024">
    <property type="entry name" value="ARM-type_fold"/>
</dbReference>
<keyword evidence="13" id="KW-0677">Repeat</keyword>
<organism evidence="26 27">
    <name type="scientific">Zostera marina</name>
    <name type="common">Eelgrass</name>
    <dbReference type="NCBI Taxonomy" id="29655"/>
    <lineage>
        <taxon>Eukaryota</taxon>
        <taxon>Viridiplantae</taxon>
        <taxon>Streptophyta</taxon>
        <taxon>Embryophyta</taxon>
        <taxon>Tracheophyta</taxon>
        <taxon>Spermatophyta</taxon>
        <taxon>Magnoliopsida</taxon>
        <taxon>Liliopsida</taxon>
        <taxon>Zosteraceae</taxon>
        <taxon>Zostera</taxon>
    </lineage>
</organism>
<evidence type="ECO:0000256" key="19">
    <source>
        <dbReference type="ARBA" id="ARBA00023170"/>
    </source>
</evidence>
<evidence type="ECO:0000256" key="23">
    <source>
        <dbReference type="PROSITE-ProRule" id="PRU10141"/>
    </source>
</evidence>
<dbReference type="EMBL" id="LFYR01000729">
    <property type="protein sequence ID" value="KMZ70354.1"/>
    <property type="molecule type" value="Genomic_DNA"/>
</dbReference>
<comment type="similarity">
    <text evidence="4">Belongs to the RLP family.</text>
</comment>
<evidence type="ECO:0000256" key="14">
    <source>
        <dbReference type="ARBA" id="ARBA00022741"/>
    </source>
</evidence>
<evidence type="ECO:0000259" key="25">
    <source>
        <dbReference type="PROSITE" id="PS50011"/>
    </source>
</evidence>
<dbReference type="Pfam" id="PF08263">
    <property type="entry name" value="LRRNT_2"/>
    <property type="match status" value="1"/>
</dbReference>
<evidence type="ECO:0000256" key="4">
    <source>
        <dbReference type="ARBA" id="ARBA00009592"/>
    </source>
</evidence>
<dbReference type="InterPro" id="IPR013210">
    <property type="entry name" value="LRR_N_plant-typ"/>
</dbReference>
<keyword evidence="17 24" id="KW-1133">Transmembrane helix</keyword>
<dbReference type="PANTHER" id="PTHR12295">
    <property type="entry name" value="FURRY-RELATED"/>
    <property type="match status" value="1"/>
</dbReference>
<dbReference type="InterPro" id="IPR039867">
    <property type="entry name" value="Furry/Tao3/Mor2"/>
</dbReference>
<keyword evidence="11 24" id="KW-0812">Transmembrane</keyword>
<gene>
    <name evidence="26" type="ORF">ZOSMA_1G03360</name>
</gene>
<evidence type="ECO:0000256" key="18">
    <source>
        <dbReference type="ARBA" id="ARBA00023136"/>
    </source>
</evidence>
<keyword evidence="14 23" id="KW-0547">Nucleotide-binding</keyword>
<keyword evidence="6" id="KW-1003">Cell membrane</keyword>
<dbReference type="FunFam" id="1.10.510.10:FF:000309">
    <property type="entry name" value="Leucine-rich repeat receptor-like protein kinase"/>
    <property type="match status" value="1"/>
</dbReference>
<comment type="similarity">
    <text evidence="3">Belongs to the protein kinase superfamily. Ser/Thr protein kinase family.</text>
</comment>
<dbReference type="Pfam" id="PF14222">
    <property type="entry name" value="MOR2-PAG1_N"/>
    <property type="match status" value="2"/>
</dbReference>
<dbReference type="Pfam" id="PF00069">
    <property type="entry name" value="Pkinase"/>
    <property type="match status" value="1"/>
</dbReference>
<evidence type="ECO:0000256" key="1">
    <source>
        <dbReference type="ARBA" id="ARBA00004162"/>
    </source>
</evidence>
<dbReference type="GO" id="GO:0000902">
    <property type="term" value="P:cell morphogenesis"/>
    <property type="evidence" value="ECO:0000318"/>
    <property type="project" value="GO_Central"/>
</dbReference>
<dbReference type="InterPro" id="IPR029473">
    <property type="entry name" value="MOR2-PAG1_mid"/>
</dbReference>
<evidence type="ECO:0000256" key="3">
    <source>
        <dbReference type="ARBA" id="ARBA00008684"/>
    </source>
</evidence>
<dbReference type="InterPro" id="IPR011009">
    <property type="entry name" value="Kinase-like_dom_sf"/>
</dbReference>
<dbReference type="InterPro" id="IPR000719">
    <property type="entry name" value="Prot_kinase_dom"/>
</dbReference>
<keyword evidence="7" id="KW-0723">Serine/threonine-protein kinase</keyword>
<keyword evidence="20" id="KW-0325">Glycoprotein</keyword>
<keyword evidence="16 23" id="KW-0067">ATP-binding</keyword>
<evidence type="ECO:0000256" key="21">
    <source>
        <dbReference type="ARBA" id="ARBA00047899"/>
    </source>
</evidence>
<dbReference type="PANTHER" id="PTHR12295:SF30">
    <property type="entry name" value="PROTEIN FURRY"/>
    <property type="match status" value="1"/>
</dbReference>
<keyword evidence="19" id="KW-0675">Receptor</keyword>
<evidence type="ECO:0000256" key="24">
    <source>
        <dbReference type="SAM" id="Phobius"/>
    </source>
</evidence>
<comment type="subcellular location">
    <subcellularLocation>
        <location evidence="1">Cell membrane</location>
        <topology evidence="1">Single-pass membrane protein</topology>
    </subcellularLocation>
    <subcellularLocation>
        <location evidence="2">Membrane</location>
        <topology evidence="2">Single-pass type I membrane protein</topology>
    </subcellularLocation>
</comment>
<feature type="transmembrane region" description="Helical" evidence="24">
    <location>
        <begin position="700"/>
        <end position="721"/>
    </location>
</feature>
<dbReference type="OMA" id="VAMMHID"/>
<evidence type="ECO:0000313" key="27">
    <source>
        <dbReference type="Proteomes" id="UP000036987"/>
    </source>
</evidence>
<evidence type="ECO:0000256" key="6">
    <source>
        <dbReference type="ARBA" id="ARBA00022475"/>
    </source>
</evidence>
<evidence type="ECO:0000256" key="10">
    <source>
        <dbReference type="ARBA" id="ARBA00022679"/>
    </source>
</evidence>
<dbReference type="GO" id="GO:0030427">
    <property type="term" value="C:site of polarized growth"/>
    <property type="evidence" value="ECO:0000318"/>
    <property type="project" value="GO_Central"/>
</dbReference>
<dbReference type="STRING" id="29655.A0A0K9PN10"/>
<comment type="catalytic activity">
    <reaction evidence="22">
        <text>L-seryl-[protein] + ATP = O-phospho-L-seryl-[protein] + ADP + H(+)</text>
        <dbReference type="Rhea" id="RHEA:17989"/>
        <dbReference type="Rhea" id="RHEA-COMP:9863"/>
        <dbReference type="Rhea" id="RHEA-COMP:11604"/>
        <dbReference type="ChEBI" id="CHEBI:15378"/>
        <dbReference type="ChEBI" id="CHEBI:29999"/>
        <dbReference type="ChEBI" id="CHEBI:30616"/>
        <dbReference type="ChEBI" id="CHEBI:83421"/>
        <dbReference type="ChEBI" id="CHEBI:456216"/>
        <dbReference type="EC" id="2.7.11.1"/>
    </reaction>
</comment>
<evidence type="ECO:0000256" key="9">
    <source>
        <dbReference type="ARBA" id="ARBA00022614"/>
    </source>
</evidence>
<evidence type="ECO:0000256" key="22">
    <source>
        <dbReference type="ARBA" id="ARBA00048679"/>
    </source>
</evidence>
<dbReference type="SUPFAM" id="SSF52058">
    <property type="entry name" value="L domain-like"/>
    <property type="match status" value="2"/>
</dbReference>
<evidence type="ECO:0000256" key="16">
    <source>
        <dbReference type="ARBA" id="ARBA00022840"/>
    </source>
</evidence>
<comment type="caution">
    <text evidence="26">The sequence shown here is derived from an EMBL/GenBank/DDBJ whole genome shotgun (WGS) entry which is preliminary data.</text>
</comment>
<dbReference type="GO" id="GO:0005524">
    <property type="term" value="F:ATP binding"/>
    <property type="evidence" value="ECO:0007669"/>
    <property type="project" value="UniProtKB-UniRule"/>
</dbReference>
<dbReference type="InterPro" id="IPR025614">
    <property type="entry name" value="Cell_morpho_N"/>
</dbReference>
<sequence>MGMRMRIESSSTALLIFQFYVGFFLLQQIVLYCQSEETCNSQDIKTLQGFAERLESASIPSGWIFGNDSTDCCRWDGIVCDSSSSSGRRRVERLNLNDMGLKGFIANSLADLDQLVVLDLSNNSLSGAVPSGLFRLRRLEILNLSSNNLSSAIPGDDRSYLRSIRHFNISHNGFTGNLPVFSASVNLTQFDASCNKFSGPINASICSASPHIEDVYLSDNHFSGEFPVGFGNCGSLRKLRLQSNSISGKLPDDLFWLSSSLSELLLRNNNLSGIIGIEMGNLSRLVKLDISMNDFSGEIPDMFGNMTMLQFFCASSNLFTGGLPTSMAKLSAFQVIDLTNNFLKGEIDLNFSGMPNLNSLNLGRNLFSGEIPSDLSSCLKLKTVNLGRNFLRGQVPASFKKLSELSYLSLSNNSISNISSALGVLQHCPNLTRLVLTMNFRGETIPSDGIQGFQNLKLLVIANCDLHGYIPSWLRRCRKLELVDLSWNRLGGEISPWFGEFNHLFYLDLSNNTLTGEIPTSLTGMKRLLAHSNSLNQGFSQIDFPLFSKRNNHTKGLQYNKLDNFPPSLILSNNNLVGSISPEFGKLEMLNVLDLSNNHLSGIIPDALSAAVSLESLELSHNNLTGSIPTSLSKLTFLATFSVAYNNLSGLIPLKGQFSTFPNTSFMGNPGLINHYGEIFLSSPHPSSNKERRKKKITRVTSLVIGIGAAMAMVVLFLWIIKRKRWRRVEDTEKDMTELGGACLESSSGSSLVLLFQNKNNDEELTIDDIMKSTNNFDQANIIGCGGFGLVYKATLPDGRNVAIKRLNGEYDQMDREFRAEVETLSNARHQNLVVLQGYCRVGGDRLLIYSYMENGSLDYWLHERLESGGGGEAMLDWDTRLGIARGAAKGLTHLHQSCEPQILHRDIKSSNILLNKNFQAHVADFGLARLIRRPYDSHVTTDLVGTLGYIPPEYCQSSVASFKGDIYSFGVVLLELLTGRRPMDICKGKEHRDLVSWVFLMGKENREVEIFDPFIHDKKNSDQLLQVLHIACLCLNECPKLRPTMQQVVSCLEDVGTKTDGLYLRSSDPAYEQVLDSLAMVSRHTPAPLLEALLRWRESESPKGPHDASAYHKKLAVECIFCSACIRFVECCPQEGVSEKLWSILENFIFEWLINADRIVNQVEYPSLVDLRGRLLDLVAQFLGALSKIRFLSVTERFFTELNIRRIDTSVARNETLSIIYGMRYIKLGGKTEIGLNASASFLAKANPLNRVPHKRKSQLHHSLCNMLSNILAPLTEGEKGFWPPSGVDPALKLWYEAVSRIRGQLIHWIDKHSKHVSDGYPLVTILLCLGDPKTFNNHLSSHMDLLYKHLKDKNHRSMVLDCLHRVVRFYLTVYAEHKSESHVSEYLDSVTSQLLTSLKKGMLTQDVQHDKLVEFCVLIAENNFDFFMNHIILELLKPDSSNEGKVIGLRALLAVVTLRSPVNKFEVFCGDDIRHHLLKVRSTIEMIFKTCNKSYSQALLISSKSSIDIATKEKSQGFLFRSVLKCIPNLIIEVSSNEKITEIIPQHMISHDPGIREDAILVLKRIVTFFPHYRYAVIRGISIFILKLSDEFPVLIQSSLGRLVELMRVWRVCLADKEMAEEIQNFKIPYIGSNQHHKFSPFEQSEDPVDFHASEMDAIGLIFLCSADVQIRHSAFELLHCVRSLSNDIQDITERECLDNKLIPETKPIFIIDALEENEDDIVQSCYWDSLRLYDLRRESESVPSDLTLQSILEGHDKTRWARCLSELVKYASEVCFDSIMEARMEVVRRLSHITPMDLGGKSNQTLDVENKLDQWLIYSMFACSCPPCNRGDGGYNSPANDFYNLIFPSLKHGSEAYAHAATMALGYSHLDVCEIMFGELASFLEEASNETEGRTKWKNQKTRRDELRLLVANVYRTVAEKLWPGMLSRKPVFRLHYLKFIDEASQQLISSQSDYFPDLLKLRFALASVLRALAPSFVESKSERFDTKTRKKLFELLRSWCDDGLNLLGQESNSEYRRDIERYKAIQHNRSRESISFDKEIVEKMEALQWISMNAMVSLLYGPCFDDHARKMTGRVITWINSLFLEYTPKQTFGWSSADSKIPCSKYTGQVRVLLAKTALKNLLQTNLELFPAYIDQCYSPDTCISDGYFNVLAEVYMHQEIPKCEIQRLLSLILYKVVDPSKQIRDNAMQMLETLSVRKWSEENIERVGRYRASVVGNLPDSYQQFQYKLSSKLSVDHPELSELLCEEIMQRQLDAVDIIAQHQVLTCMAPWIKNLNFLKLSDSGWSERLLKSLYYVTWKHGDQFPDEIEKLWSTIASNTRNITPVLKFLITKGIEDCDSNSSAEISGAFATFFSVAKRVSLYLARICPQQTIDHLVCELCQRMLEDSEEIVSINANMGDASVNPVLEFSQISEAIQITNHADNQSHVSPLLVHQSIDSPIKSNSGNVNWRTSSVSGRSISAFSGSSTSMSFDANIVNAPVNRSGQILPGLVNISGPLMGVRNSTGNLKSLHASRDSGDCHGDTPTAIDDIFQPCNVLNSINSSEVLSTQQGLHYQYSLSRADLALILLSEIAYENDEDFRENLPLLLHVTFVSMDSSQDIVLDHCQHLLVNLLYSLAGRHLEMYEVEGSEGEHKQQVVSLIKYIQSKQGTMMWQNEDPSLTRTVLPSTALLSAMVLSIVDAIFFQGDLRETWGTEALKWSMECTSIHLACRSHQIYRILRPSVKNDACVLLLRCLHRCLQNPVPAVLGFAMEILLTLEVIVENMEPQKVILYPQLFWGCIGMMHTDFVHIYCQVLSLFSRVIDRLSFHDETTQNVLLSSMPRDELDINNCDIVVEELQRTESKSGSDVSLTGNENLPSFEGVQPLVLKGLISPVSYASSIDVLSRITVPTCDSIFGSKETRLLMHITGLLPWLGLQLFKEPANYSQQYQKACRVASNISLWCQKKSLNQLSDVFLCYSRGEITAIEDLFSRIAPHICDEWFPKHSGLAFGHLLRLVEKGTADCQRVILMLLKALLLQQSSVDAAQTPRVYAIVSQLLESNILCQESLGVLEALVLSCSGNSIEIGANEEDYLTDFEKIAHVMLVSQTSFRSSGRNGPLQYVISSSFGTGSVGLGAGGGMAAEGGIPRRDVALRNTCLILGRVLDTCPLGRRKNYKRLVPFVTHIQN</sequence>
<keyword evidence="18 24" id="KW-0472">Membrane</keyword>
<dbReference type="EC" id="2.7.11.1" evidence="5"/>
<evidence type="ECO:0000256" key="20">
    <source>
        <dbReference type="ARBA" id="ARBA00023180"/>
    </source>
</evidence>
<evidence type="ECO:0000256" key="11">
    <source>
        <dbReference type="ARBA" id="ARBA00022692"/>
    </source>
</evidence>
<dbReference type="InterPro" id="IPR008271">
    <property type="entry name" value="Ser/Thr_kinase_AS"/>
</dbReference>
<proteinExistence type="inferred from homology"/>
<accession>A0A0K9PN10</accession>
<keyword evidence="15" id="KW-0418">Kinase</keyword>
<dbReference type="GO" id="GO:0004674">
    <property type="term" value="F:protein serine/threonine kinase activity"/>
    <property type="evidence" value="ECO:0007669"/>
    <property type="project" value="UniProtKB-KW"/>
</dbReference>
<dbReference type="CDD" id="cd14066">
    <property type="entry name" value="STKc_IRAK"/>
    <property type="match status" value="1"/>
</dbReference>
<evidence type="ECO:0000313" key="26">
    <source>
        <dbReference type="EMBL" id="KMZ70354.1"/>
    </source>
</evidence>
<dbReference type="PROSITE" id="PS00107">
    <property type="entry name" value="PROTEIN_KINASE_ATP"/>
    <property type="match status" value="1"/>
</dbReference>
<dbReference type="InterPro" id="IPR017441">
    <property type="entry name" value="Protein_kinase_ATP_BS"/>
</dbReference>
<dbReference type="Gene3D" id="1.10.510.10">
    <property type="entry name" value="Transferase(Phosphotransferase) domain 1"/>
    <property type="match status" value="1"/>
</dbReference>
<dbReference type="FunFam" id="3.80.10.10:FF:000213">
    <property type="entry name" value="Tyrosine-sulfated glycopeptide receptor 1"/>
    <property type="match status" value="1"/>
</dbReference>
<dbReference type="PROSITE" id="PS50011">
    <property type="entry name" value="PROTEIN_KINASE_DOM"/>
    <property type="match status" value="1"/>
</dbReference>
<dbReference type="SUPFAM" id="SSF48371">
    <property type="entry name" value="ARM repeat"/>
    <property type="match status" value="3"/>
</dbReference>
<protein>
    <recommendedName>
        <fullName evidence="5">non-specific serine/threonine protein kinase</fullName>
        <ecNumber evidence="5">2.7.11.1</ecNumber>
    </recommendedName>
</protein>
<keyword evidence="9" id="KW-0433">Leucine-rich repeat</keyword>
<dbReference type="Pfam" id="PF13855">
    <property type="entry name" value="LRR_8"/>
    <property type="match status" value="3"/>
</dbReference>
<evidence type="ECO:0000256" key="8">
    <source>
        <dbReference type="ARBA" id="ARBA00022553"/>
    </source>
</evidence>
<dbReference type="InterPro" id="IPR032675">
    <property type="entry name" value="LRR_dom_sf"/>
</dbReference>
<dbReference type="PROSITE" id="PS51450">
    <property type="entry name" value="LRR"/>
    <property type="match status" value="3"/>
</dbReference>
<evidence type="ECO:0000256" key="5">
    <source>
        <dbReference type="ARBA" id="ARBA00012513"/>
    </source>
</evidence>
<feature type="transmembrane region" description="Helical" evidence="24">
    <location>
        <begin position="12"/>
        <end position="32"/>
    </location>
</feature>
<dbReference type="Pfam" id="PF14228">
    <property type="entry name" value="MOR2-PAG1_mid"/>
    <property type="match status" value="1"/>
</dbReference>
<evidence type="ECO:0000256" key="12">
    <source>
        <dbReference type="ARBA" id="ARBA00022729"/>
    </source>
</evidence>
<dbReference type="FunFam" id="3.80.10.10:FF:000095">
    <property type="entry name" value="LRR receptor-like serine/threonine-protein kinase GSO1"/>
    <property type="match status" value="1"/>
</dbReference>
<feature type="domain" description="Protein kinase" evidence="25">
    <location>
        <begin position="777"/>
        <end position="1065"/>
    </location>
</feature>
<dbReference type="SMART" id="SM00220">
    <property type="entry name" value="S_TKc"/>
    <property type="match status" value="1"/>
</dbReference>
<dbReference type="GO" id="GO:0005938">
    <property type="term" value="C:cell cortex"/>
    <property type="evidence" value="ECO:0000318"/>
    <property type="project" value="GO_Central"/>
</dbReference>
<dbReference type="Proteomes" id="UP000036987">
    <property type="component" value="Unassembled WGS sequence"/>
</dbReference>